<gene>
    <name evidence="1" type="ORF">pgond44_08280</name>
</gene>
<evidence type="ECO:0000313" key="2">
    <source>
        <dbReference type="Proteomes" id="UP000012317"/>
    </source>
</evidence>
<dbReference type="STRING" id="1189619.pgond44_08280"/>
<name>N1WLQ3_9FLAO</name>
<evidence type="ECO:0000313" key="1">
    <source>
        <dbReference type="EMBL" id="EMY81221.1"/>
    </source>
</evidence>
<dbReference type="RefSeq" id="WP_003439732.1">
    <property type="nucleotide sequence ID" value="NZ_APLF01000007.1"/>
</dbReference>
<protein>
    <submittedName>
        <fullName evidence="1">Uncharacterized protein</fullName>
    </submittedName>
</protein>
<sequence length="105" mass="12184">MENLIHDKENYILSDVEHLERSLLKLQHFYKLDSKTRICVSEMSNTLISLNKKLMREPRPSTQNLADQLNKALLENPDGDGVILKVFKNTDSKVEKCSIMNFYLS</sequence>
<organism evidence="1 2">
    <name type="scientific">Psychroflexus gondwanensis ACAM 44</name>
    <dbReference type="NCBI Taxonomy" id="1189619"/>
    <lineage>
        <taxon>Bacteria</taxon>
        <taxon>Pseudomonadati</taxon>
        <taxon>Bacteroidota</taxon>
        <taxon>Flavobacteriia</taxon>
        <taxon>Flavobacteriales</taxon>
        <taxon>Flavobacteriaceae</taxon>
        <taxon>Psychroflexus</taxon>
    </lineage>
</organism>
<dbReference type="EMBL" id="APLF01000007">
    <property type="protein sequence ID" value="EMY81221.1"/>
    <property type="molecule type" value="Genomic_DNA"/>
</dbReference>
<accession>N1WLQ3</accession>
<proteinExistence type="predicted"/>
<reference evidence="1 2" key="1">
    <citation type="journal article" date="2014" name="Genome Biol. Evol.">
        <title>Extensive gene acquisition in the extremely psychrophilic bacterial species Psychroflexus torquis and the link to sea-ice ecosystem specialism.</title>
        <authorList>
            <person name="Feng S."/>
            <person name="Powell S.M."/>
            <person name="Wilson R."/>
            <person name="Bowman J.P."/>
        </authorList>
    </citation>
    <scope>NUCLEOTIDE SEQUENCE [LARGE SCALE GENOMIC DNA]</scope>
    <source>
        <strain evidence="1 2">ACAM 44</strain>
    </source>
</reference>
<keyword evidence="2" id="KW-1185">Reference proteome</keyword>
<dbReference type="Proteomes" id="UP000012317">
    <property type="component" value="Unassembled WGS sequence"/>
</dbReference>
<dbReference type="AlphaFoldDB" id="N1WLQ3"/>
<comment type="caution">
    <text evidence="1">The sequence shown here is derived from an EMBL/GenBank/DDBJ whole genome shotgun (WGS) entry which is preliminary data.</text>
</comment>